<feature type="region of interest" description="Disordered" evidence="1">
    <location>
        <begin position="1"/>
        <end position="410"/>
    </location>
</feature>
<dbReference type="GO" id="GO:0003729">
    <property type="term" value="F:mRNA binding"/>
    <property type="evidence" value="ECO:0007669"/>
    <property type="project" value="TreeGrafter"/>
</dbReference>
<feature type="compositionally biased region" description="Basic and acidic residues" evidence="1">
    <location>
        <begin position="128"/>
        <end position="156"/>
    </location>
</feature>
<dbReference type="PANTHER" id="PTHR32091">
    <property type="entry name" value="EUKARYOTIC TRANSLATION INITIATION FACTOR 4B"/>
    <property type="match status" value="1"/>
</dbReference>
<dbReference type="PANTHER" id="PTHR32091:SF20">
    <property type="entry name" value="EUKARYOTIC TRANSLATION INITIATION FACTOR 4B1"/>
    <property type="match status" value="1"/>
</dbReference>
<feature type="compositionally biased region" description="Basic and acidic residues" evidence="1">
    <location>
        <begin position="357"/>
        <end position="367"/>
    </location>
</feature>
<dbReference type="OrthoDB" id="514137at2759"/>
<dbReference type="EMBL" id="CAJHUC010000668">
    <property type="protein sequence ID" value="CAD7697506.1"/>
    <property type="molecule type" value="Genomic_DNA"/>
</dbReference>
<feature type="compositionally biased region" description="Basic and acidic residues" evidence="1">
    <location>
        <begin position="315"/>
        <end position="327"/>
    </location>
</feature>
<feature type="compositionally biased region" description="Gly residues" evidence="1">
    <location>
        <begin position="215"/>
        <end position="226"/>
    </location>
</feature>
<dbReference type="AlphaFoldDB" id="A0A8S1ITH2"/>
<feature type="compositionally biased region" description="Basic and acidic residues" evidence="1">
    <location>
        <begin position="384"/>
        <end position="410"/>
    </location>
</feature>
<feature type="compositionally biased region" description="Gly residues" evidence="1">
    <location>
        <begin position="109"/>
        <end position="127"/>
    </location>
</feature>
<protein>
    <submittedName>
        <fullName evidence="2">Uncharacterized protein</fullName>
    </submittedName>
</protein>
<evidence type="ECO:0000256" key="1">
    <source>
        <dbReference type="SAM" id="MobiDB-lite"/>
    </source>
</evidence>
<feature type="compositionally biased region" description="Gly residues" evidence="1">
    <location>
        <begin position="161"/>
        <end position="175"/>
    </location>
</feature>
<dbReference type="GO" id="GO:0003743">
    <property type="term" value="F:translation initiation factor activity"/>
    <property type="evidence" value="ECO:0007669"/>
    <property type="project" value="InterPro"/>
</dbReference>
<evidence type="ECO:0000313" key="2">
    <source>
        <dbReference type="EMBL" id="CAD7697506.1"/>
    </source>
</evidence>
<feature type="compositionally biased region" description="Basic and acidic residues" evidence="1">
    <location>
        <begin position="250"/>
        <end position="262"/>
    </location>
</feature>
<feature type="compositionally biased region" description="Basic and acidic residues" evidence="1">
    <location>
        <begin position="189"/>
        <end position="210"/>
    </location>
</feature>
<dbReference type="InterPro" id="IPR010433">
    <property type="entry name" value="EIF-4B_pln"/>
</dbReference>
<reference evidence="2" key="1">
    <citation type="submission" date="2020-12" db="EMBL/GenBank/DDBJ databases">
        <authorList>
            <person name="Iha C."/>
        </authorList>
    </citation>
    <scope>NUCLEOTIDE SEQUENCE</scope>
</reference>
<gene>
    <name evidence="2" type="ORF">OSTQU699_LOCUS2867</name>
</gene>
<evidence type="ECO:0000313" key="3">
    <source>
        <dbReference type="Proteomes" id="UP000708148"/>
    </source>
</evidence>
<feature type="compositionally biased region" description="Polar residues" evidence="1">
    <location>
        <begin position="330"/>
        <end position="342"/>
    </location>
</feature>
<dbReference type="Pfam" id="PF06273">
    <property type="entry name" value="eIF-4B"/>
    <property type="match status" value="1"/>
</dbReference>
<accession>A0A8S1ITH2</accession>
<comment type="caution">
    <text evidence="2">The sequence shown here is derived from an EMBL/GenBank/DDBJ whole genome shotgun (WGS) entry which is preliminary data.</text>
</comment>
<organism evidence="2 3">
    <name type="scientific">Ostreobium quekettii</name>
    <dbReference type="NCBI Taxonomy" id="121088"/>
    <lineage>
        <taxon>Eukaryota</taxon>
        <taxon>Viridiplantae</taxon>
        <taxon>Chlorophyta</taxon>
        <taxon>core chlorophytes</taxon>
        <taxon>Ulvophyceae</taxon>
        <taxon>TCBD clade</taxon>
        <taxon>Bryopsidales</taxon>
        <taxon>Ostreobineae</taxon>
        <taxon>Ostreobiaceae</taxon>
        <taxon>Ostreobium</taxon>
    </lineage>
</organism>
<dbReference type="Proteomes" id="UP000708148">
    <property type="component" value="Unassembled WGS sequence"/>
</dbReference>
<sequence length="410" mass="43046">MASPWAKPAAKVTDWSEQVDEEEAANGGGINPPEPARLDEEAFPSLGDAAKAKGPKKKRGGQKMSLGEFVGGGGEGGRRRIGAGKSDREIVMSLPTAPRERGPGEEDGGWGGGYRSGYGGGYRSGGFGDRDDRGGRDDLGTSRAEESDNWGSEKRFVPSGSAGGFRAGGCFGGPGFINYDRPRSSAGGRYDDAPLPRASDSDNWSRDNRFEPAGGPRGRSGFGGGFYEPPAPRRGYGFRDRDAGPPGGGFDRERTEGPDWSRSRSYTPTTSAGGTGESGGERPRLNLKARSRGPGSDAGGDAATPAKRSSIFGEARLREDVLRDRGGNTDGQSSRATPTSEGDSGAGTPASPNGGSPREETREEPREFVAGPPRRTVDPFGGARPREDNLGRRLLTKDAEEELSKGIEAM</sequence>
<name>A0A8S1ITH2_9CHLO</name>
<proteinExistence type="predicted"/>
<keyword evidence="3" id="KW-1185">Reference proteome</keyword>